<evidence type="ECO:0000313" key="3">
    <source>
        <dbReference type="EMBL" id="RIX72279.1"/>
    </source>
</evidence>
<dbReference type="Gene3D" id="3.40.190.150">
    <property type="entry name" value="Bordetella uptake gene, domain 1"/>
    <property type="match status" value="1"/>
</dbReference>
<dbReference type="InterPro" id="IPR042100">
    <property type="entry name" value="Bug_dom1"/>
</dbReference>
<keyword evidence="4" id="KW-1185">Reference proteome</keyword>
<dbReference type="PANTHER" id="PTHR42928">
    <property type="entry name" value="TRICARBOXYLATE-BINDING PROTEIN"/>
    <property type="match status" value="1"/>
</dbReference>
<dbReference type="AlphaFoldDB" id="A0A9X8GS58"/>
<keyword evidence="2" id="KW-0732">Signal</keyword>
<comment type="similarity">
    <text evidence="1">Belongs to the UPF0065 (bug) family.</text>
</comment>
<dbReference type="InterPro" id="IPR005064">
    <property type="entry name" value="BUG"/>
</dbReference>
<dbReference type="Pfam" id="PF03401">
    <property type="entry name" value="TctC"/>
    <property type="match status" value="1"/>
</dbReference>
<feature type="signal peptide" evidence="2">
    <location>
        <begin position="1"/>
        <end position="24"/>
    </location>
</feature>
<feature type="chain" id="PRO_5040895175" evidence="2">
    <location>
        <begin position="25"/>
        <end position="205"/>
    </location>
</feature>
<sequence length="205" mass="21054">MQHHRRTFIGRALVLGSAAPWAFASTGAYPDKTVRIIVPYPAGGATDNLGRLAGQALQQALGQSFIVDNKGGGGTTIGTRALAQSEPDGYTLGMIDSAFTINPGLLGARLAYDTQKDFTPISLIASAQFVLVTHPSVQVKDLAGFLAKAKAEPGTLAYGSAGVGSGPHLAGEQLAQQAGLKVIHIPYKGGGTVISDLLGGQVQFA</sequence>
<evidence type="ECO:0000313" key="4">
    <source>
        <dbReference type="Proteomes" id="UP000265619"/>
    </source>
</evidence>
<gene>
    <name evidence="3" type="ORF">D3H34_31025</name>
</gene>
<evidence type="ECO:0000256" key="1">
    <source>
        <dbReference type="ARBA" id="ARBA00006987"/>
    </source>
</evidence>
<dbReference type="Gene3D" id="3.40.190.10">
    <property type="entry name" value="Periplasmic binding protein-like II"/>
    <property type="match status" value="1"/>
</dbReference>
<evidence type="ECO:0000256" key="2">
    <source>
        <dbReference type="SAM" id="SignalP"/>
    </source>
</evidence>
<accession>A0A9X8GS58</accession>
<dbReference type="PANTHER" id="PTHR42928:SF5">
    <property type="entry name" value="BLR1237 PROTEIN"/>
    <property type="match status" value="1"/>
</dbReference>
<dbReference type="EMBL" id="QXMN01000101">
    <property type="protein sequence ID" value="RIX72279.1"/>
    <property type="molecule type" value="Genomic_DNA"/>
</dbReference>
<proteinExistence type="inferred from homology"/>
<dbReference type="RefSeq" id="WP_286186492.1">
    <property type="nucleotide sequence ID" value="NZ_QXMN01000101.1"/>
</dbReference>
<dbReference type="Proteomes" id="UP000265619">
    <property type="component" value="Unassembled WGS sequence"/>
</dbReference>
<organism evidence="3 4">
    <name type="scientific">Acidovorax cavernicola</name>
    <dbReference type="NCBI Taxonomy" id="1675792"/>
    <lineage>
        <taxon>Bacteria</taxon>
        <taxon>Pseudomonadati</taxon>
        <taxon>Pseudomonadota</taxon>
        <taxon>Betaproteobacteria</taxon>
        <taxon>Burkholderiales</taxon>
        <taxon>Comamonadaceae</taxon>
        <taxon>Acidovorax</taxon>
    </lineage>
</organism>
<protein>
    <submittedName>
        <fullName evidence="3">Tripartite tricarboxylate transporter substrate binding protein</fullName>
    </submittedName>
</protein>
<name>A0A9X8GS58_9BURK</name>
<feature type="non-terminal residue" evidence="3">
    <location>
        <position position="205"/>
    </location>
</feature>
<reference evidence="3 4" key="1">
    <citation type="submission" date="2018-09" db="EMBL/GenBank/DDBJ databases">
        <title>Acidovorax cavernicola nov. sp. isolated from Gruta de las Maravillas (Aracena, Spain).</title>
        <authorList>
            <person name="Jurado V."/>
            <person name="Gutierrez-Patricio S."/>
            <person name="Gonzalez-Pimentel J.L."/>
            <person name="Miller A.Z."/>
            <person name="Laiz L."/>
            <person name="Saiz-Jimenez C."/>
        </authorList>
    </citation>
    <scope>NUCLEOTIDE SEQUENCE [LARGE SCALE GENOMIC DNA]</scope>
    <source>
        <strain evidence="3 4">1011MAR4D40.2</strain>
    </source>
</reference>
<comment type="caution">
    <text evidence="3">The sequence shown here is derived from an EMBL/GenBank/DDBJ whole genome shotgun (WGS) entry which is preliminary data.</text>
</comment>